<accession>A0ABW1KFB6</accession>
<gene>
    <name evidence="1" type="ORF">ACFP2T_30030</name>
</gene>
<sequence>MEDPYEGAQREPGFPDLWSVRIRGTAVGQRASFTMVLCSFWINEAEHRVTCDNFATLGYPV</sequence>
<keyword evidence="2" id="KW-1185">Reference proteome</keyword>
<evidence type="ECO:0000313" key="2">
    <source>
        <dbReference type="Proteomes" id="UP001596203"/>
    </source>
</evidence>
<organism evidence="1 2">
    <name type="scientific">Plantactinospora solaniradicis</name>
    <dbReference type="NCBI Taxonomy" id="1723736"/>
    <lineage>
        <taxon>Bacteria</taxon>
        <taxon>Bacillati</taxon>
        <taxon>Actinomycetota</taxon>
        <taxon>Actinomycetes</taxon>
        <taxon>Micromonosporales</taxon>
        <taxon>Micromonosporaceae</taxon>
        <taxon>Plantactinospora</taxon>
    </lineage>
</organism>
<comment type="caution">
    <text evidence="1">The sequence shown here is derived from an EMBL/GenBank/DDBJ whole genome shotgun (WGS) entry which is preliminary data.</text>
</comment>
<dbReference type="EMBL" id="JBHSPR010000032">
    <property type="protein sequence ID" value="MFC6020396.1"/>
    <property type="molecule type" value="Genomic_DNA"/>
</dbReference>
<protein>
    <submittedName>
        <fullName evidence="1">Uncharacterized protein</fullName>
    </submittedName>
</protein>
<name>A0ABW1KFB6_9ACTN</name>
<proteinExistence type="predicted"/>
<reference evidence="2" key="1">
    <citation type="journal article" date="2019" name="Int. J. Syst. Evol. Microbiol.">
        <title>The Global Catalogue of Microorganisms (GCM) 10K type strain sequencing project: providing services to taxonomists for standard genome sequencing and annotation.</title>
        <authorList>
            <consortium name="The Broad Institute Genomics Platform"/>
            <consortium name="The Broad Institute Genome Sequencing Center for Infectious Disease"/>
            <person name="Wu L."/>
            <person name="Ma J."/>
        </authorList>
    </citation>
    <scope>NUCLEOTIDE SEQUENCE [LARGE SCALE GENOMIC DNA]</scope>
    <source>
        <strain evidence="2">ZS-35-S2</strain>
    </source>
</reference>
<dbReference type="Proteomes" id="UP001596203">
    <property type="component" value="Unassembled WGS sequence"/>
</dbReference>
<evidence type="ECO:0000313" key="1">
    <source>
        <dbReference type="EMBL" id="MFC6020396.1"/>
    </source>
</evidence>